<feature type="compositionally biased region" description="Basic and acidic residues" evidence="19">
    <location>
        <begin position="448"/>
        <end position="475"/>
    </location>
</feature>
<feature type="compositionally biased region" description="Acidic residues" evidence="19">
    <location>
        <begin position="428"/>
        <end position="447"/>
    </location>
</feature>
<keyword evidence="12 21" id="KW-0418">Kinase</keyword>
<evidence type="ECO:0000256" key="3">
    <source>
        <dbReference type="ARBA" id="ARBA00009196"/>
    </source>
</evidence>
<reference evidence="21" key="1">
    <citation type="journal article" date="2018" name="Nat. Genet.">
        <title>Extensive intraspecific gene order and gene structural variations between Mo17 and other maize genomes.</title>
        <authorList>
            <person name="Sun S."/>
            <person name="Zhou Y."/>
            <person name="Chen J."/>
            <person name="Shi J."/>
            <person name="Zhao H."/>
            <person name="Zhao H."/>
            <person name="Song W."/>
            <person name="Zhang M."/>
            <person name="Cui Y."/>
            <person name="Dong X."/>
            <person name="Liu H."/>
            <person name="Ma X."/>
            <person name="Jiao Y."/>
            <person name="Wang B."/>
            <person name="Wei X."/>
            <person name="Stein J.C."/>
            <person name="Glaubitz J.C."/>
            <person name="Lu F."/>
            <person name="Yu G."/>
            <person name="Liang C."/>
            <person name="Fengler K."/>
            <person name="Li B."/>
            <person name="Rafalski A."/>
            <person name="Schnable P.S."/>
            <person name="Ware D.H."/>
            <person name="Buckler E.S."/>
            <person name="Lai J."/>
        </authorList>
    </citation>
    <scope>NUCLEOTIDE SEQUENCE [LARGE SCALE GENOMIC DNA]</scope>
    <source>
        <tissue evidence="21">Seedling</tissue>
    </source>
</reference>
<keyword evidence="13" id="KW-0378">Hydrolase</keyword>
<evidence type="ECO:0000256" key="18">
    <source>
        <dbReference type="ARBA" id="ARBA00068838"/>
    </source>
</evidence>
<evidence type="ECO:0000256" key="19">
    <source>
        <dbReference type="SAM" id="MobiDB-lite"/>
    </source>
</evidence>
<keyword evidence="9" id="KW-0808">Transferase</keyword>
<evidence type="ECO:0000256" key="10">
    <source>
        <dbReference type="ARBA" id="ARBA00022723"/>
    </source>
</evidence>
<proteinExistence type="inferred from homology"/>
<evidence type="ECO:0000256" key="11">
    <source>
        <dbReference type="ARBA" id="ARBA00022741"/>
    </source>
</evidence>
<dbReference type="EC" id="2.7.11.1" evidence="4"/>
<feature type="domain" description="Protein kinase" evidence="20">
    <location>
        <begin position="109"/>
        <end position="447"/>
    </location>
</feature>
<dbReference type="Gene3D" id="3.30.200.20">
    <property type="entry name" value="Phosphorylase Kinase, domain 1"/>
    <property type="match status" value="1"/>
</dbReference>
<evidence type="ECO:0000256" key="1">
    <source>
        <dbReference type="ARBA" id="ARBA00001946"/>
    </source>
</evidence>
<comment type="catalytic activity">
    <reaction evidence="17">
        <text>L-seryl-[protein] + ATP = O-phospho-L-seryl-[protein] + ADP + H(+)</text>
        <dbReference type="Rhea" id="RHEA:17989"/>
        <dbReference type="Rhea" id="RHEA-COMP:9863"/>
        <dbReference type="Rhea" id="RHEA-COMP:11604"/>
        <dbReference type="ChEBI" id="CHEBI:15378"/>
        <dbReference type="ChEBI" id="CHEBI:29999"/>
        <dbReference type="ChEBI" id="CHEBI:30616"/>
        <dbReference type="ChEBI" id="CHEBI:83421"/>
        <dbReference type="ChEBI" id="CHEBI:456216"/>
        <dbReference type="EC" id="2.7.11.1"/>
    </reaction>
</comment>
<name>A0A3L6EVT2_MAIZE</name>
<accession>A0A3L6EVT2</accession>
<evidence type="ECO:0000256" key="17">
    <source>
        <dbReference type="ARBA" id="ARBA00048679"/>
    </source>
</evidence>
<dbReference type="GO" id="GO:0046872">
    <property type="term" value="F:metal ion binding"/>
    <property type="evidence" value="ECO:0007669"/>
    <property type="project" value="UniProtKB-KW"/>
</dbReference>
<dbReference type="GO" id="GO:0004674">
    <property type="term" value="F:protein serine/threonine kinase activity"/>
    <property type="evidence" value="ECO:0007669"/>
    <property type="project" value="UniProtKB-KW"/>
</dbReference>
<dbReference type="Pfam" id="PF01163">
    <property type="entry name" value="RIO1"/>
    <property type="match status" value="1"/>
</dbReference>
<evidence type="ECO:0000259" key="20">
    <source>
        <dbReference type="PROSITE" id="PS50011"/>
    </source>
</evidence>
<dbReference type="InterPro" id="IPR011009">
    <property type="entry name" value="Kinase-like_dom_sf"/>
</dbReference>
<evidence type="ECO:0000256" key="13">
    <source>
        <dbReference type="ARBA" id="ARBA00022801"/>
    </source>
</evidence>
<evidence type="ECO:0000256" key="4">
    <source>
        <dbReference type="ARBA" id="ARBA00012513"/>
    </source>
</evidence>
<keyword evidence="7" id="KW-0690">Ribosome biogenesis</keyword>
<dbReference type="Gene3D" id="1.10.510.10">
    <property type="entry name" value="Transferase(Phosphotransferase) domain 1"/>
    <property type="match status" value="1"/>
</dbReference>
<evidence type="ECO:0000256" key="6">
    <source>
        <dbReference type="ARBA" id="ARBA00022490"/>
    </source>
</evidence>
<dbReference type="GO" id="GO:0005524">
    <property type="term" value="F:ATP binding"/>
    <property type="evidence" value="ECO:0007669"/>
    <property type="project" value="UniProtKB-KW"/>
</dbReference>
<evidence type="ECO:0000256" key="5">
    <source>
        <dbReference type="ARBA" id="ARBA00016038"/>
    </source>
</evidence>
<evidence type="ECO:0000313" key="21">
    <source>
        <dbReference type="EMBL" id="PWZ23457.1"/>
    </source>
</evidence>
<dbReference type="InterPro" id="IPR018934">
    <property type="entry name" value="RIO_dom"/>
</dbReference>
<dbReference type="PROSITE" id="PS50011">
    <property type="entry name" value="PROTEIN_KINASE_DOM"/>
    <property type="match status" value="1"/>
</dbReference>
<evidence type="ECO:0000256" key="2">
    <source>
        <dbReference type="ARBA" id="ARBA00004496"/>
    </source>
</evidence>
<dbReference type="PANTHER" id="PTHR45723">
    <property type="entry name" value="SERINE/THREONINE-PROTEIN KINASE RIO1"/>
    <property type="match status" value="1"/>
</dbReference>
<dbReference type="InterPro" id="IPR051272">
    <property type="entry name" value="RIO-type_Ser/Thr_kinase"/>
</dbReference>
<dbReference type="GO" id="GO:0042254">
    <property type="term" value="P:ribosome biogenesis"/>
    <property type="evidence" value="ECO:0007669"/>
    <property type="project" value="UniProtKB-KW"/>
</dbReference>
<feature type="compositionally biased region" description="Basic residues" evidence="19">
    <location>
        <begin position="476"/>
        <end position="499"/>
    </location>
</feature>
<organism evidence="21">
    <name type="scientific">Zea mays</name>
    <name type="common">Maize</name>
    <dbReference type="NCBI Taxonomy" id="4577"/>
    <lineage>
        <taxon>Eukaryota</taxon>
        <taxon>Viridiplantae</taxon>
        <taxon>Streptophyta</taxon>
        <taxon>Embryophyta</taxon>
        <taxon>Tracheophyta</taxon>
        <taxon>Spermatophyta</taxon>
        <taxon>Magnoliopsida</taxon>
        <taxon>Liliopsida</taxon>
        <taxon>Poales</taxon>
        <taxon>Poaceae</taxon>
        <taxon>PACMAD clade</taxon>
        <taxon>Panicoideae</taxon>
        <taxon>Andropogonodae</taxon>
        <taxon>Andropogoneae</taxon>
        <taxon>Tripsacinae</taxon>
        <taxon>Zea</taxon>
    </lineage>
</organism>
<dbReference type="GO" id="GO:0016787">
    <property type="term" value="F:hydrolase activity"/>
    <property type="evidence" value="ECO:0007669"/>
    <property type="project" value="UniProtKB-KW"/>
</dbReference>
<keyword evidence="10" id="KW-0479">Metal-binding</keyword>
<comment type="caution">
    <text evidence="21">The sequence shown here is derived from an EMBL/GenBank/DDBJ whole genome shotgun (WGS) entry which is preliminary data.</text>
</comment>
<feature type="region of interest" description="Disordered" evidence="19">
    <location>
        <begin position="412"/>
        <end position="499"/>
    </location>
</feature>
<keyword evidence="6" id="KW-0963">Cytoplasm</keyword>
<comment type="subcellular location">
    <subcellularLocation>
        <location evidence="2">Cytoplasm</location>
    </subcellularLocation>
</comment>
<evidence type="ECO:0000256" key="12">
    <source>
        <dbReference type="ARBA" id="ARBA00022777"/>
    </source>
</evidence>
<comment type="similarity">
    <text evidence="3">Belongs to the protein kinase superfamily. RIO-type Ser/Thr kinase family.</text>
</comment>
<comment type="cofactor">
    <cofactor evidence="1">
        <name>Mg(2+)</name>
        <dbReference type="ChEBI" id="CHEBI:18420"/>
    </cofactor>
</comment>
<dbReference type="Proteomes" id="UP000251960">
    <property type="component" value="Chromosome 5"/>
</dbReference>
<evidence type="ECO:0000256" key="14">
    <source>
        <dbReference type="ARBA" id="ARBA00022840"/>
    </source>
</evidence>
<keyword evidence="8" id="KW-0723">Serine/threonine-protein kinase</keyword>
<dbReference type="EMBL" id="NCVQ01000006">
    <property type="protein sequence ID" value="PWZ23457.1"/>
    <property type="molecule type" value="Genomic_DNA"/>
</dbReference>
<dbReference type="PROSITE" id="PS01245">
    <property type="entry name" value="RIO1"/>
    <property type="match status" value="1"/>
</dbReference>
<dbReference type="ExpressionAtlas" id="A0A3L6EVT2">
    <property type="expression patterns" value="baseline and differential"/>
</dbReference>
<dbReference type="InterPro" id="IPR000687">
    <property type="entry name" value="RIO_kinase"/>
</dbReference>
<evidence type="ECO:0000256" key="7">
    <source>
        <dbReference type="ARBA" id="ARBA00022517"/>
    </source>
</evidence>
<evidence type="ECO:0000256" key="8">
    <source>
        <dbReference type="ARBA" id="ARBA00022527"/>
    </source>
</evidence>
<protein>
    <recommendedName>
        <fullName evidence="5">Serine/threonine-protein kinase RIO1</fullName>
        <ecNumber evidence="4">2.7.11.1</ecNumber>
    </recommendedName>
    <alternativeName>
        <fullName evidence="18">Serine/threonine-protein kinase rio1</fullName>
    </alternativeName>
</protein>
<dbReference type="InterPro" id="IPR018935">
    <property type="entry name" value="RIO_kinase_CS"/>
</dbReference>
<dbReference type="SMART" id="SM00090">
    <property type="entry name" value="RIO"/>
    <property type="match status" value="1"/>
</dbReference>
<dbReference type="AlphaFoldDB" id="A0A3L6EVT2"/>
<dbReference type="SUPFAM" id="SSF56112">
    <property type="entry name" value="Protein kinase-like (PK-like)"/>
    <property type="match status" value="1"/>
</dbReference>
<dbReference type="InterPro" id="IPR000719">
    <property type="entry name" value="Prot_kinase_dom"/>
</dbReference>
<sequence>MLSGDIRLFRYALPSLGELGLPIGKHIFVYGRIYPLLPPGEGSTWLGWAQPNEALVFDPNGPRDECITNMSRTSLAGYYNYSLMQIFIRPNFLCFYYPWLAAIDPRTRMVLFKMLNRGVFNNINGCISTGKEANVYHATKTDGQELAIKVYKTSVLVFKDRDRYVQGDYRFRHGYCKHNPRKMVKTWAEKEMRNLLRVRAAGIRCPAPLLLRLHVLVMEFIGKGGWAAPRLKDAALSDDKLHESYFEIITTMRTLYQTCKLVHGDLSEYNILYFEGHLYIIDVSQSVDLDHPSALDFLKEDCLHVSEFFKKRGVPVMTVTDLFNFVIDQSISDEDVDDYLEKAQQKILENGGAVPNDDEITPTVMVQTLDYVKQCEADIVNMSIMQRSSSGYEPTADKLYDQPLLGFVRTKNTNTEKEQGQPARNLVEVEEDESESCLSSDEDDSWHEDDPKVGPEERKAARKENKKKVKEEKREARKTKIPKAEKKKRKKMAKAKCKR</sequence>
<keyword evidence="14" id="KW-0067">ATP-binding</keyword>
<evidence type="ECO:0000256" key="9">
    <source>
        <dbReference type="ARBA" id="ARBA00022679"/>
    </source>
</evidence>
<keyword evidence="11" id="KW-0547">Nucleotide-binding</keyword>
<evidence type="ECO:0000256" key="15">
    <source>
        <dbReference type="ARBA" id="ARBA00022842"/>
    </source>
</evidence>
<comment type="catalytic activity">
    <reaction evidence="16">
        <text>L-threonyl-[protein] + ATP = O-phospho-L-threonyl-[protein] + ADP + H(+)</text>
        <dbReference type="Rhea" id="RHEA:46608"/>
        <dbReference type="Rhea" id="RHEA-COMP:11060"/>
        <dbReference type="Rhea" id="RHEA-COMP:11605"/>
        <dbReference type="ChEBI" id="CHEBI:15378"/>
        <dbReference type="ChEBI" id="CHEBI:30013"/>
        <dbReference type="ChEBI" id="CHEBI:30616"/>
        <dbReference type="ChEBI" id="CHEBI:61977"/>
        <dbReference type="ChEBI" id="CHEBI:456216"/>
        <dbReference type="EC" id="2.7.11.1"/>
    </reaction>
</comment>
<evidence type="ECO:0000256" key="16">
    <source>
        <dbReference type="ARBA" id="ARBA00047899"/>
    </source>
</evidence>
<dbReference type="GO" id="GO:0005737">
    <property type="term" value="C:cytoplasm"/>
    <property type="evidence" value="ECO:0007669"/>
    <property type="project" value="UniProtKB-SubCell"/>
</dbReference>
<dbReference type="FunFam" id="3.30.200.20:FF:000148">
    <property type="entry name" value="Serine/threonine-protein kinase RIO1"/>
    <property type="match status" value="1"/>
</dbReference>
<keyword evidence="15" id="KW-0460">Magnesium</keyword>
<gene>
    <name evidence="21" type="primary">rio1_1</name>
    <name evidence="21" type="ORF">Zm00014a_014799</name>
</gene>
<dbReference type="CDD" id="cd05147">
    <property type="entry name" value="RIO1_euk"/>
    <property type="match status" value="1"/>
</dbReference>